<evidence type="ECO:0000313" key="2">
    <source>
        <dbReference type="Proteomes" id="UP001335737"/>
    </source>
</evidence>
<name>A0ABU6K9L0_9BACI</name>
<sequence length="305" mass="36239">MAQLIKLQDYVSRYEWNAFRYPSQYIRLKQENWKKLNYLWNNPEENVEDESNAAETATKLSWWKSLIRKENEQEEVHQQQKEQLPDTESELKQYFLDKLLLIQLKWATSTVTDLSFIDKTYYNNSTLKYFLQRFPDTYLVMYYPIFNIKNAPIDGEIIVISPIGIEIIILVEENEKATIMAGEERTWTVETGQEQKRILSPLIALKRTEQIVKSILSKIDLDFPVEKTVLSRKNHIVFSNAPYNTKVVDRIGYEQWFKQKRLLVSPLKNRQLKAAEALLNHCQTTSVKRPEWEEDSNTFHFMDEE</sequence>
<keyword evidence="2" id="KW-1185">Reference proteome</keyword>
<comment type="caution">
    <text evidence="1">The sequence shown here is derived from an EMBL/GenBank/DDBJ whole genome shotgun (WGS) entry which is preliminary data.</text>
</comment>
<reference evidence="1 2" key="1">
    <citation type="journal article" date="2024" name="Int. J. Syst. Evol. Microbiol.">
        <title>Virgibacillus tibetensis sp. nov., isolated from salt lake on the Tibetan Plateau of China.</title>
        <authorList>
            <person name="Phurbu D."/>
            <person name="Liu Z.-X."/>
            <person name="Wang R."/>
            <person name="Zheng Y.-Y."/>
            <person name="Liu H.-C."/>
            <person name="Zhou Y.-G."/>
            <person name="Yu Y.-J."/>
            <person name="Li A.-H."/>
        </authorList>
    </citation>
    <scope>NUCLEOTIDE SEQUENCE [LARGE SCALE GENOMIC DNA]</scope>
    <source>
        <strain evidence="1 2">C22-A2</strain>
    </source>
</reference>
<protein>
    <submittedName>
        <fullName evidence="1">NERD domain-containing protein</fullName>
    </submittedName>
</protein>
<gene>
    <name evidence="1" type="ORF">QGM71_00040</name>
</gene>
<proteinExistence type="predicted"/>
<organism evidence="1 2">
    <name type="scientific">Virgibacillus tibetensis</name>
    <dbReference type="NCBI Taxonomy" id="3042313"/>
    <lineage>
        <taxon>Bacteria</taxon>
        <taxon>Bacillati</taxon>
        <taxon>Bacillota</taxon>
        <taxon>Bacilli</taxon>
        <taxon>Bacillales</taxon>
        <taxon>Bacillaceae</taxon>
        <taxon>Virgibacillus</taxon>
    </lineage>
</organism>
<evidence type="ECO:0000313" key="1">
    <source>
        <dbReference type="EMBL" id="MEC5421880.1"/>
    </source>
</evidence>
<dbReference type="EMBL" id="JARZFX010000001">
    <property type="protein sequence ID" value="MEC5421880.1"/>
    <property type="molecule type" value="Genomic_DNA"/>
</dbReference>
<dbReference type="Proteomes" id="UP001335737">
    <property type="component" value="Unassembled WGS sequence"/>
</dbReference>
<accession>A0ABU6K9L0</accession>